<dbReference type="HOGENOM" id="CLU_000604_92_3_0"/>
<organism evidence="17 18">
    <name type="scientific">Dictyoglomus turgidum (strain DSM 6724 / Z-1310)</name>
    <dbReference type="NCBI Taxonomy" id="515635"/>
    <lineage>
        <taxon>Bacteria</taxon>
        <taxon>Pseudomonadati</taxon>
        <taxon>Dictyoglomota</taxon>
        <taxon>Dictyoglomia</taxon>
        <taxon>Dictyoglomales</taxon>
        <taxon>Dictyoglomaceae</taxon>
        <taxon>Dictyoglomus</taxon>
    </lineage>
</organism>
<dbReference type="EC" id="7.6.2.13" evidence="14"/>
<evidence type="ECO:0000256" key="1">
    <source>
        <dbReference type="ARBA" id="ARBA00004417"/>
    </source>
</evidence>
<dbReference type="CDD" id="cd03215">
    <property type="entry name" value="ABC_Carb_Monos_II"/>
    <property type="match status" value="1"/>
</dbReference>
<dbReference type="Gene3D" id="3.40.50.300">
    <property type="entry name" value="P-loop containing nucleotide triphosphate hydrolases"/>
    <property type="match status" value="2"/>
</dbReference>
<keyword evidence="7" id="KW-0762">Sugar transport</keyword>
<keyword evidence="8" id="KW-0677">Repeat</keyword>
<dbReference type="PANTHER" id="PTHR43790:SF2">
    <property type="entry name" value="AUTOINDUCER 2 IMPORT ATP-BINDING PROTEIN LSRA"/>
    <property type="match status" value="1"/>
</dbReference>
<dbReference type="InterPro" id="IPR017871">
    <property type="entry name" value="ABC_transporter-like_CS"/>
</dbReference>
<evidence type="ECO:0000256" key="5">
    <source>
        <dbReference type="ARBA" id="ARBA00022448"/>
    </source>
</evidence>
<dbReference type="EMBL" id="CP001251">
    <property type="protein sequence ID" value="ACK41719.1"/>
    <property type="molecule type" value="Genomic_DNA"/>
</dbReference>
<evidence type="ECO:0000256" key="12">
    <source>
        <dbReference type="ARBA" id="ARBA00023136"/>
    </source>
</evidence>
<dbReference type="GO" id="GO:0005524">
    <property type="term" value="F:ATP binding"/>
    <property type="evidence" value="ECO:0007669"/>
    <property type="project" value="UniProtKB-KW"/>
</dbReference>
<dbReference type="RefSeq" id="WP_012582804.1">
    <property type="nucleotide sequence ID" value="NC_011661.1"/>
</dbReference>
<dbReference type="PROSITE" id="PS50893">
    <property type="entry name" value="ABC_TRANSPORTER_2"/>
    <property type="match status" value="2"/>
</dbReference>
<comment type="function">
    <text evidence="13">Part of the ABC transporter complex LsrABCD involved in autoinducer 2 (AI-2) import. Responsible for energy coupling to the transport system.</text>
</comment>
<evidence type="ECO:0000256" key="4">
    <source>
        <dbReference type="ARBA" id="ARBA00019459"/>
    </source>
</evidence>
<dbReference type="InParanoid" id="B8E1T6"/>
<evidence type="ECO:0000256" key="9">
    <source>
        <dbReference type="ARBA" id="ARBA00022741"/>
    </source>
</evidence>
<dbReference type="FunCoup" id="B8E1T6">
    <property type="interactions" value="82"/>
</dbReference>
<dbReference type="GO" id="GO:0016887">
    <property type="term" value="F:ATP hydrolysis activity"/>
    <property type="evidence" value="ECO:0007669"/>
    <property type="project" value="InterPro"/>
</dbReference>
<dbReference type="InterPro" id="IPR050107">
    <property type="entry name" value="ABC_carbohydrate_import_ATPase"/>
</dbReference>
<dbReference type="STRING" id="515635.Dtur_0415"/>
<dbReference type="EnsemblBacteria" id="ACK41719">
    <property type="protein sequence ID" value="ACK41719"/>
    <property type="gene ID" value="Dtur_0415"/>
</dbReference>
<dbReference type="GO" id="GO:0022857">
    <property type="term" value="F:transmembrane transporter activity"/>
    <property type="evidence" value="ECO:0000318"/>
    <property type="project" value="GO_Central"/>
</dbReference>
<comment type="subunit">
    <text evidence="3">The complex is composed of two ATP-binding proteins (LsrA), two transmembrane proteins (LsrC and LsrD) and a solute-binding protein (LsrB).</text>
</comment>
<comment type="catalytic activity">
    <reaction evidence="15">
        <text>ATP + H2O + (2R,4S)-2-methyl-2,3,3,4-tetrahydroxytetrahydrofuran-[AI-2-binding protein]Side 1 = ADP + phosphate + (2R,4S)-2-methyl-2,3,3,4-tetrahydroxytetrahydrofuranSide 2 + [AI-2-binding protein]Side 1.</text>
        <dbReference type="EC" id="7.6.2.13"/>
    </reaction>
</comment>
<accession>B8E1T6</accession>
<name>B8E1T6_DICTD</name>
<dbReference type="PANTHER" id="PTHR43790">
    <property type="entry name" value="CARBOHYDRATE TRANSPORT ATP-BINDING PROTEIN MG119-RELATED"/>
    <property type="match status" value="1"/>
</dbReference>
<feature type="domain" description="ABC transporter" evidence="16">
    <location>
        <begin position="6"/>
        <end position="244"/>
    </location>
</feature>
<gene>
    <name evidence="17" type="ordered locus">Dtur_0415</name>
</gene>
<dbReference type="InterPro" id="IPR003439">
    <property type="entry name" value="ABC_transporter-like_ATP-bd"/>
</dbReference>
<dbReference type="Proteomes" id="UP000007719">
    <property type="component" value="Chromosome"/>
</dbReference>
<evidence type="ECO:0000256" key="3">
    <source>
        <dbReference type="ARBA" id="ARBA00011262"/>
    </source>
</evidence>
<evidence type="ECO:0000313" key="17">
    <source>
        <dbReference type="EMBL" id="ACK41719.1"/>
    </source>
</evidence>
<reference evidence="18" key="1">
    <citation type="journal article" date="2016" name="Front. Microbiol.">
        <title>The complete genome sequence of hyperthermophile Dictyoglomus turgidum DSM 6724 reveals a specialized carbohydrate fermentor.</title>
        <authorList>
            <person name="Brumm P.J."/>
            <person name="Gowda K."/>
            <person name="Robb F.T."/>
            <person name="Mead D.A."/>
        </authorList>
    </citation>
    <scope>NUCLEOTIDE SEQUENCE [LARGE SCALE GENOMIC DNA]</scope>
    <source>
        <strain evidence="18">DSM 6724 / Z-1310</strain>
    </source>
</reference>
<dbReference type="CDD" id="cd03216">
    <property type="entry name" value="ABC_Carb_Monos_I"/>
    <property type="match status" value="1"/>
</dbReference>
<keyword evidence="11" id="KW-1278">Translocase</keyword>
<dbReference type="GO" id="GO:0005886">
    <property type="term" value="C:plasma membrane"/>
    <property type="evidence" value="ECO:0000318"/>
    <property type="project" value="GO_Central"/>
</dbReference>
<dbReference type="InterPro" id="IPR027417">
    <property type="entry name" value="P-loop_NTPase"/>
</dbReference>
<evidence type="ECO:0000256" key="13">
    <source>
        <dbReference type="ARBA" id="ARBA00023747"/>
    </source>
</evidence>
<dbReference type="SUPFAM" id="SSF52540">
    <property type="entry name" value="P-loop containing nucleoside triphosphate hydrolases"/>
    <property type="match status" value="2"/>
</dbReference>
<evidence type="ECO:0000259" key="16">
    <source>
        <dbReference type="PROSITE" id="PS50893"/>
    </source>
</evidence>
<dbReference type="PROSITE" id="PS00211">
    <property type="entry name" value="ABC_TRANSPORTER_1"/>
    <property type="match status" value="1"/>
</dbReference>
<evidence type="ECO:0000256" key="6">
    <source>
        <dbReference type="ARBA" id="ARBA00022475"/>
    </source>
</evidence>
<dbReference type="KEGG" id="dtu:Dtur_0415"/>
<keyword evidence="6" id="KW-1003">Cell membrane</keyword>
<dbReference type="InterPro" id="IPR003593">
    <property type="entry name" value="AAA+_ATPase"/>
</dbReference>
<keyword evidence="12" id="KW-0472">Membrane</keyword>
<evidence type="ECO:0000256" key="10">
    <source>
        <dbReference type="ARBA" id="ARBA00022840"/>
    </source>
</evidence>
<proteinExistence type="inferred from homology"/>
<dbReference type="FunFam" id="3.40.50.300:FF:000127">
    <property type="entry name" value="Ribose import ATP-binding protein RbsA"/>
    <property type="match status" value="1"/>
</dbReference>
<comment type="similarity">
    <text evidence="2">Belongs to the ABC transporter superfamily. AI-2 autoinducer porter (TC 3.A.1.2.8) family.</text>
</comment>
<evidence type="ECO:0000256" key="2">
    <source>
        <dbReference type="ARBA" id="ARBA00009404"/>
    </source>
</evidence>
<dbReference type="GO" id="GO:0015749">
    <property type="term" value="P:monosaccharide transmembrane transport"/>
    <property type="evidence" value="ECO:0007669"/>
    <property type="project" value="UniProtKB-ARBA"/>
</dbReference>
<dbReference type="OrthoDB" id="9771863at2"/>
<dbReference type="Pfam" id="PF00005">
    <property type="entry name" value="ABC_tran"/>
    <property type="match status" value="2"/>
</dbReference>
<comment type="subcellular location">
    <subcellularLocation>
        <location evidence="1">Cell inner membrane</location>
        <topology evidence="1">Peripheral membrane protein</topology>
    </subcellularLocation>
</comment>
<keyword evidence="18" id="KW-1185">Reference proteome</keyword>
<dbReference type="AlphaFoldDB" id="B8E1T6"/>
<dbReference type="FunFam" id="3.40.50.300:FF:000126">
    <property type="entry name" value="Galactose/methyl galactoside import ATP-binding protein MglA"/>
    <property type="match status" value="1"/>
</dbReference>
<evidence type="ECO:0000256" key="8">
    <source>
        <dbReference type="ARBA" id="ARBA00022737"/>
    </source>
</evidence>
<dbReference type="SMART" id="SM00382">
    <property type="entry name" value="AAA"/>
    <property type="match status" value="2"/>
</dbReference>
<keyword evidence="5" id="KW-0813">Transport</keyword>
<keyword evidence="9" id="KW-0547">Nucleotide-binding</keyword>
<evidence type="ECO:0000256" key="7">
    <source>
        <dbReference type="ARBA" id="ARBA00022597"/>
    </source>
</evidence>
<evidence type="ECO:0000313" key="18">
    <source>
        <dbReference type="Proteomes" id="UP000007719"/>
    </source>
</evidence>
<sequence>MEDYILEVRNIYKSFTGAKPVLEGVNFNLKKGEIHALLGENGAGKSTLIKIISGVLQPDHGDILLKGKKVYFGNPMDAQKHGIAAVFQELALFPELSVAENIFIGHYKYRTLFRSIDWKDLYKEANSFLNSLGIEIDPKALVKDLSIAERQIVEIARVLSINPEILIMDEPTSSLTLEETQRLFNIVRSLKEKGTSIIFISHRLEEVFAIADRVTVLRDGQYIGTKNVAETSVDELIQMMVGRKLEDMYPKVETKKGELLLKVDGLTRNGEFYDVSFELFEGEVLGIAGLVGSGRTEVAQTIFGIRSKDKGKIYIRGEEVNIKNPKDAISLGIVYVPEDRHQHGLLLPMDIVCNTTLPILESLANRGIIDRKEEEILTKKYFELLDIRASGIRQKVMSLSGGNQQKVVLAKWLATKPKILILDEPTRGIDVGAKVAIYQLINKLAQEGYGIILISSEMPEIIGMSDRIIIMHEGRIVGTISRREATQEKILSMALGRKVYTKS</sequence>
<evidence type="ECO:0000256" key="11">
    <source>
        <dbReference type="ARBA" id="ARBA00022967"/>
    </source>
</evidence>
<keyword evidence="10" id="KW-0067">ATP-binding</keyword>
<evidence type="ECO:0000256" key="14">
    <source>
        <dbReference type="ARBA" id="ARBA00023798"/>
    </source>
</evidence>
<feature type="domain" description="ABC transporter" evidence="16">
    <location>
        <begin position="243"/>
        <end position="498"/>
    </location>
</feature>
<evidence type="ECO:0000256" key="15">
    <source>
        <dbReference type="ARBA" id="ARBA00034076"/>
    </source>
</evidence>
<dbReference type="eggNOG" id="COG1129">
    <property type="taxonomic scope" value="Bacteria"/>
</dbReference>
<protein>
    <recommendedName>
        <fullName evidence="4">Autoinducer 2 import ATP-binding protein LsrA</fullName>
        <ecNumber evidence="14">7.6.2.13</ecNumber>
    </recommendedName>
</protein>